<evidence type="ECO:0000313" key="2">
    <source>
        <dbReference type="EMBL" id="OJD09408.1"/>
    </source>
</evidence>
<feature type="compositionally biased region" description="Acidic residues" evidence="1">
    <location>
        <begin position="21"/>
        <end position="30"/>
    </location>
</feature>
<keyword evidence="3" id="KW-1185">Reference proteome</keyword>
<gene>
    <name evidence="2" type="ORF">ACJ73_10341</name>
</gene>
<proteinExistence type="predicted"/>
<sequence>MAGNFENVVERLAEIAKVEMSDDESNDSDNNDDKPAAAAPTANPLPSSSNLLTPVGALSPRMFQNITEP</sequence>
<feature type="compositionally biased region" description="Low complexity" evidence="1">
    <location>
        <begin position="36"/>
        <end position="54"/>
    </location>
</feature>
<reference evidence="2 3" key="1">
    <citation type="submission" date="2015-08" db="EMBL/GenBank/DDBJ databases">
        <title>Emmonsia species relationships and genome sequence.</title>
        <authorList>
            <person name="Cuomo C.A."/>
            <person name="Schwartz I.S."/>
            <person name="Kenyon C."/>
            <person name="De Hoog G.S."/>
            <person name="Govender N.P."/>
            <person name="Botha A."/>
            <person name="Moreno L."/>
            <person name="De Vries M."/>
            <person name="Munoz J.F."/>
            <person name="Stielow J.B."/>
        </authorList>
    </citation>
    <scope>NUCLEOTIDE SEQUENCE [LARGE SCALE GENOMIC DNA]</scope>
    <source>
        <strain evidence="2 3">EI222</strain>
    </source>
</reference>
<name>A0A1J9NZ65_9EURO</name>
<evidence type="ECO:0000256" key="1">
    <source>
        <dbReference type="SAM" id="MobiDB-lite"/>
    </source>
</evidence>
<dbReference type="VEuPathDB" id="FungiDB:ACJ73_10341"/>
<feature type="region of interest" description="Disordered" evidence="1">
    <location>
        <begin position="17"/>
        <end position="69"/>
    </location>
</feature>
<dbReference type="EMBL" id="LGTZ01003766">
    <property type="protein sequence ID" value="OJD09408.1"/>
    <property type="molecule type" value="Genomic_DNA"/>
</dbReference>
<accession>A0A1J9NZ65</accession>
<organism evidence="2 3">
    <name type="scientific">Blastomyces percursus</name>
    <dbReference type="NCBI Taxonomy" id="1658174"/>
    <lineage>
        <taxon>Eukaryota</taxon>
        <taxon>Fungi</taxon>
        <taxon>Dikarya</taxon>
        <taxon>Ascomycota</taxon>
        <taxon>Pezizomycotina</taxon>
        <taxon>Eurotiomycetes</taxon>
        <taxon>Eurotiomycetidae</taxon>
        <taxon>Onygenales</taxon>
        <taxon>Ajellomycetaceae</taxon>
        <taxon>Blastomyces</taxon>
    </lineage>
</organism>
<protein>
    <submittedName>
        <fullName evidence="2">Uncharacterized protein</fullName>
    </submittedName>
</protein>
<comment type="caution">
    <text evidence="2">The sequence shown here is derived from an EMBL/GenBank/DDBJ whole genome shotgun (WGS) entry which is preliminary data.</text>
</comment>
<evidence type="ECO:0000313" key="3">
    <source>
        <dbReference type="Proteomes" id="UP000242791"/>
    </source>
</evidence>
<dbReference type="AlphaFoldDB" id="A0A1J9NZ65"/>
<feature type="non-terminal residue" evidence="2">
    <location>
        <position position="69"/>
    </location>
</feature>
<dbReference type="Proteomes" id="UP000242791">
    <property type="component" value="Unassembled WGS sequence"/>
</dbReference>